<gene>
    <name evidence="2" type="ORF">SAMN05444363_1894</name>
</gene>
<dbReference type="SUPFAM" id="SSF54060">
    <property type="entry name" value="His-Me finger endonucleases"/>
    <property type="match status" value="1"/>
</dbReference>
<reference evidence="3" key="1">
    <citation type="submission" date="2016-11" db="EMBL/GenBank/DDBJ databases">
        <authorList>
            <person name="Varghese N."/>
            <person name="Submissions S."/>
        </authorList>
    </citation>
    <scope>NUCLEOTIDE SEQUENCE [LARGE SCALE GENOMIC DNA]</scope>
    <source>
        <strain evidence="3">DSM 18829</strain>
    </source>
</reference>
<organism evidence="2 3">
    <name type="scientific">Flavobacterium terrae</name>
    <dbReference type="NCBI Taxonomy" id="415425"/>
    <lineage>
        <taxon>Bacteria</taxon>
        <taxon>Pseudomonadati</taxon>
        <taxon>Bacteroidota</taxon>
        <taxon>Flavobacteriia</taxon>
        <taxon>Flavobacteriales</taxon>
        <taxon>Flavobacteriaceae</taxon>
        <taxon>Flavobacterium</taxon>
    </lineage>
</organism>
<proteinExistence type="predicted"/>
<dbReference type="STRING" id="415425.SAMN05444363_1894"/>
<keyword evidence="2" id="KW-0378">Hydrolase</keyword>
<dbReference type="Gene3D" id="3.90.75.20">
    <property type="match status" value="1"/>
</dbReference>
<dbReference type="Proteomes" id="UP000184488">
    <property type="component" value="Unassembled WGS sequence"/>
</dbReference>
<dbReference type="OrthoDB" id="6631788at2"/>
<protein>
    <submittedName>
        <fullName evidence="2">HNH endonuclease</fullName>
    </submittedName>
</protein>
<keyword evidence="2" id="KW-0540">Nuclease</keyword>
<dbReference type="RefSeq" id="WP_073310767.1">
    <property type="nucleotide sequence ID" value="NZ_FQZI01000003.1"/>
</dbReference>
<feature type="coiled-coil region" evidence="1">
    <location>
        <begin position="75"/>
        <end position="102"/>
    </location>
</feature>
<evidence type="ECO:0000256" key="1">
    <source>
        <dbReference type="SAM" id="Coils"/>
    </source>
</evidence>
<dbReference type="EMBL" id="FQZI01000003">
    <property type="protein sequence ID" value="SHI87503.1"/>
    <property type="molecule type" value="Genomic_DNA"/>
</dbReference>
<evidence type="ECO:0000313" key="2">
    <source>
        <dbReference type="EMBL" id="SHI87503.1"/>
    </source>
</evidence>
<dbReference type="GO" id="GO:0004519">
    <property type="term" value="F:endonuclease activity"/>
    <property type="evidence" value="ECO:0007669"/>
    <property type="project" value="UniProtKB-KW"/>
</dbReference>
<keyword evidence="1" id="KW-0175">Coiled coil</keyword>
<sequence>MYLKRYYDEEIWKEVELKSPFKEKFKLFVSNYGNLRKLTLETNLEISIKPSLTEGYPSFNLSVFSDQSESDKEYLFDARNKILDFKNEIRALNKQLKECDGKNADYYRILKEIEIKENLLDSFKKTYQKKYRKIENNRRHIFGTLVHRLVAISFVEKPTNEHKFVAHLDFDKLNNHHSNLKWMTSDENIKHQQNSPYVIKAKAIANINRPVRITRSKLTIHQVMLIKKQINEDVPLRKLAKRYKVSETQLLRIKRGINWSNIAPAK</sequence>
<evidence type="ECO:0000313" key="3">
    <source>
        <dbReference type="Proteomes" id="UP000184488"/>
    </source>
</evidence>
<name>A0A1M6EPY4_9FLAO</name>
<dbReference type="InterPro" id="IPR044925">
    <property type="entry name" value="His-Me_finger_sf"/>
</dbReference>
<keyword evidence="3" id="KW-1185">Reference proteome</keyword>
<dbReference type="AlphaFoldDB" id="A0A1M6EPY4"/>
<accession>A0A1M6EPY4</accession>
<keyword evidence="2" id="KW-0255">Endonuclease</keyword>